<sequence>MKVFTVQTLESFMSLQYGLPEMDFFRGQSSSEYKLIPSIGRRFKEGQEDVLKQYEKEVFEDFKRKYSMFTDARPKNDKEFLFLAQHYGLPTRLLDWTYNPLIALYFACCSNFDKDGIVYQSYQFSRRVFNEDKDDIFSFPAITLLVPNMTDVRYKNQNGIFVLYPEPWKEKFEFIYAKYIIPVQYKQNILSKLEKIGITRSFIMPSLDSLCKDIVDIHDLRYPYAIK</sequence>
<feature type="domain" description="FRG" evidence="1">
    <location>
        <begin position="19"/>
        <end position="119"/>
    </location>
</feature>
<accession>A0A8S5V3M6</accession>
<evidence type="ECO:0000259" key="1">
    <source>
        <dbReference type="SMART" id="SM00901"/>
    </source>
</evidence>
<protein>
    <submittedName>
        <fullName evidence="2">This domain contains a conserved N-terminal (F/Y)RG motif</fullName>
    </submittedName>
</protein>
<dbReference type="InterPro" id="IPR014966">
    <property type="entry name" value="FRG-dom"/>
</dbReference>
<reference evidence="2" key="1">
    <citation type="journal article" date="2021" name="Proc. Natl. Acad. Sci. U.S.A.">
        <title>A Catalog of Tens of Thousands of Viruses from Human Metagenomes Reveals Hidden Associations with Chronic Diseases.</title>
        <authorList>
            <person name="Tisza M.J."/>
            <person name="Buck C.B."/>
        </authorList>
    </citation>
    <scope>NUCLEOTIDE SEQUENCE</scope>
    <source>
        <strain evidence="2">CteDy1</strain>
    </source>
</reference>
<name>A0A8S5V3M6_9CAUD</name>
<dbReference type="EMBL" id="BK016192">
    <property type="protein sequence ID" value="DAG01368.1"/>
    <property type="molecule type" value="Genomic_DNA"/>
</dbReference>
<proteinExistence type="predicted"/>
<evidence type="ECO:0000313" key="2">
    <source>
        <dbReference type="EMBL" id="DAG01368.1"/>
    </source>
</evidence>
<dbReference type="SMART" id="SM00901">
    <property type="entry name" value="FRG"/>
    <property type="match status" value="1"/>
</dbReference>
<dbReference type="Pfam" id="PF08867">
    <property type="entry name" value="FRG"/>
    <property type="match status" value="1"/>
</dbReference>
<organism evidence="2">
    <name type="scientific">Siphoviridae sp. cteDy1</name>
    <dbReference type="NCBI Taxonomy" id="2825587"/>
    <lineage>
        <taxon>Viruses</taxon>
        <taxon>Duplodnaviria</taxon>
        <taxon>Heunggongvirae</taxon>
        <taxon>Uroviricota</taxon>
        <taxon>Caudoviricetes</taxon>
    </lineage>
</organism>